<protein>
    <submittedName>
        <fullName evidence="2">Uncharacterized protein</fullName>
    </submittedName>
</protein>
<evidence type="ECO:0000256" key="1">
    <source>
        <dbReference type="SAM" id="Phobius"/>
    </source>
</evidence>
<accession>Q6LL67</accession>
<name>Q6LL67_PHOPR</name>
<dbReference type="HOGENOM" id="CLU_2555333_0_0_6"/>
<proteinExistence type="predicted"/>
<dbReference type="AlphaFoldDB" id="Q6LL67"/>
<sequence length="82" mass="9987">MLSKRFHCLNIKVYYHLLTFIFVVLFSSRDCWYQNLLRPIERDISILSFIICMANHNKYKPKYDLNPLIFNVNGFNYYNITK</sequence>
<keyword evidence="3" id="KW-1185">Reference proteome</keyword>
<dbReference type="Proteomes" id="UP000000593">
    <property type="component" value="Chromosome 2"/>
</dbReference>
<keyword evidence="1" id="KW-1133">Transmembrane helix</keyword>
<gene>
    <name evidence="2" type="ordered locus">PBPRB0035</name>
</gene>
<organism evidence="2 3">
    <name type="scientific">Photobacterium profundum (strain SS9)</name>
    <dbReference type="NCBI Taxonomy" id="298386"/>
    <lineage>
        <taxon>Bacteria</taxon>
        <taxon>Pseudomonadati</taxon>
        <taxon>Pseudomonadota</taxon>
        <taxon>Gammaproteobacteria</taxon>
        <taxon>Vibrionales</taxon>
        <taxon>Vibrionaceae</taxon>
        <taxon>Photobacterium</taxon>
    </lineage>
</organism>
<dbReference type="EMBL" id="CR378675">
    <property type="protein sequence ID" value="CAG21908.1"/>
    <property type="molecule type" value="Genomic_DNA"/>
</dbReference>
<evidence type="ECO:0000313" key="3">
    <source>
        <dbReference type="Proteomes" id="UP000000593"/>
    </source>
</evidence>
<evidence type="ECO:0000313" key="2">
    <source>
        <dbReference type="EMBL" id="CAG21908.1"/>
    </source>
</evidence>
<keyword evidence="1" id="KW-0812">Transmembrane</keyword>
<reference evidence="3" key="1">
    <citation type="journal article" date="2005" name="Science">
        <title>Life at depth: Photobacterium profundum genome sequence and expression analysis.</title>
        <authorList>
            <person name="Vezzi A."/>
            <person name="Campanaro S."/>
            <person name="D'Angelo M."/>
            <person name="Simonato F."/>
            <person name="Vitulo N."/>
            <person name="Lauro F.M."/>
            <person name="Cestaro A."/>
            <person name="Malacrida G."/>
            <person name="Simionati B."/>
            <person name="Cannata N."/>
            <person name="Romualdi C."/>
            <person name="Bartlett D.H."/>
            <person name="Valle G."/>
        </authorList>
    </citation>
    <scope>NUCLEOTIDE SEQUENCE [LARGE SCALE GENOMIC DNA]</scope>
    <source>
        <strain evidence="3">ATCC BAA-1253 / SS9</strain>
    </source>
</reference>
<keyword evidence="1" id="KW-0472">Membrane</keyword>
<dbReference type="KEGG" id="ppr:PBPRB0035"/>
<feature type="transmembrane region" description="Helical" evidence="1">
    <location>
        <begin position="13"/>
        <end position="32"/>
    </location>
</feature>